<accession>A0A1D7QDZ4</accession>
<dbReference type="PANTHER" id="PTHR45266:SF3">
    <property type="entry name" value="OXALOACETATE DECARBOXYLASE ALPHA CHAIN"/>
    <property type="match status" value="1"/>
</dbReference>
<keyword evidence="1" id="KW-0092">Biotin</keyword>
<dbReference type="Proteomes" id="UP000094313">
    <property type="component" value="Chromosome"/>
</dbReference>
<gene>
    <name evidence="3" type="ORF">BFS30_06435</name>
</gene>
<evidence type="ECO:0000259" key="2">
    <source>
        <dbReference type="PROSITE" id="PS50968"/>
    </source>
</evidence>
<keyword evidence="4" id="KW-1185">Reference proteome</keyword>
<sequence length="165" mass="18520">MKVNVNEQYNFEVELAEKAIKVNGEELQIDSKDLSASQKHILYQNKSYNVELVERDDEGKTMVVKVNGRLYQVGIEDQYDDLLKKLGMDSSSANKVLEIKAPMPGLVLNIIVEEGQEVNKGDSLLVLEAMKMENIIKSPTGGLVKKILVLRGDKVEKNEILLQFA</sequence>
<dbReference type="SUPFAM" id="SSF51230">
    <property type="entry name" value="Single hybrid motif"/>
    <property type="match status" value="1"/>
</dbReference>
<evidence type="ECO:0000313" key="3">
    <source>
        <dbReference type="EMBL" id="AOM76835.1"/>
    </source>
</evidence>
<evidence type="ECO:0000313" key="4">
    <source>
        <dbReference type="Proteomes" id="UP000094313"/>
    </source>
</evidence>
<dbReference type="PROSITE" id="PS00188">
    <property type="entry name" value="BIOTIN"/>
    <property type="match status" value="1"/>
</dbReference>
<dbReference type="FunFam" id="2.40.50.100:FF:000003">
    <property type="entry name" value="Acetyl-CoA carboxylase biotin carboxyl carrier protein"/>
    <property type="match status" value="1"/>
</dbReference>
<evidence type="ECO:0000256" key="1">
    <source>
        <dbReference type="ARBA" id="ARBA00023267"/>
    </source>
</evidence>
<feature type="domain" description="Lipoyl-binding" evidence="2">
    <location>
        <begin position="96"/>
        <end position="165"/>
    </location>
</feature>
<dbReference type="Gene3D" id="2.40.50.100">
    <property type="match status" value="1"/>
</dbReference>
<dbReference type="OrthoDB" id="9812676at2"/>
<dbReference type="RefSeq" id="WP_069378528.1">
    <property type="nucleotide sequence ID" value="NZ_CP017141.1"/>
</dbReference>
<dbReference type="InterPro" id="IPR050709">
    <property type="entry name" value="Biotin_Carboxyl_Carrier/Decarb"/>
</dbReference>
<dbReference type="InterPro" id="IPR000089">
    <property type="entry name" value="Biotin_lipoyl"/>
</dbReference>
<dbReference type="PANTHER" id="PTHR45266">
    <property type="entry name" value="OXALOACETATE DECARBOXYLASE ALPHA CHAIN"/>
    <property type="match status" value="1"/>
</dbReference>
<protein>
    <submittedName>
        <fullName evidence="3">Acetyl-CoA carboxylase biotin carboxyl carrier protein subunit</fullName>
    </submittedName>
</protein>
<dbReference type="AlphaFoldDB" id="A0A1D7QDZ4"/>
<dbReference type="Pfam" id="PF00364">
    <property type="entry name" value="Biotin_lipoyl"/>
    <property type="match status" value="1"/>
</dbReference>
<proteinExistence type="predicted"/>
<dbReference type="InterPro" id="IPR011053">
    <property type="entry name" value="Single_hybrid_motif"/>
</dbReference>
<dbReference type="PROSITE" id="PS50968">
    <property type="entry name" value="BIOTINYL_LIPOYL"/>
    <property type="match status" value="1"/>
</dbReference>
<dbReference type="KEGG" id="psty:BFS30_06435"/>
<dbReference type="EMBL" id="CP017141">
    <property type="protein sequence ID" value="AOM76835.1"/>
    <property type="molecule type" value="Genomic_DNA"/>
</dbReference>
<dbReference type="CDD" id="cd06850">
    <property type="entry name" value="biotinyl_domain"/>
    <property type="match status" value="1"/>
</dbReference>
<name>A0A1D7QDZ4_9SPHI</name>
<reference evidence="3 4" key="1">
    <citation type="submission" date="2016-08" db="EMBL/GenBank/DDBJ databases">
        <authorList>
            <person name="Seilhamer J.J."/>
        </authorList>
    </citation>
    <scope>NUCLEOTIDE SEQUENCE [LARGE SCALE GENOMIC DNA]</scope>
    <source>
        <strain evidence="3 4">DX4</strain>
    </source>
</reference>
<organism evidence="3 4">
    <name type="scientific">Pedobacter steynii</name>
    <dbReference type="NCBI Taxonomy" id="430522"/>
    <lineage>
        <taxon>Bacteria</taxon>
        <taxon>Pseudomonadati</taxon>
        <taxon>Bacteroidota</taxon>
        <taxon>Sphingobacteriia</taxon>
        <taxon>Sphingobacteriales</taxon>
        <taxon>Sphingobacteriaceae</taxon>
        <taxon>Pedobacter</taxon>
    </lineage>
</organism>
<dbReference type="InterPro" id="IPR001882">
    <property type="entry name" value="Biotin_BS"/>
</dbReference>